<dbReference type="EMBL" id="CAUI01000010">
    <property type="protein sequence ID" value="CCU78920.1"/>
    <property type="molecule type" value="Genomic_DNA"/>
</dbReference>
<keyword evidence="2" id="KW-1185">Reference proteome</keyword>
<sequence>MIYDFESTAKLAEHKIIRTKGKLSKNRDHGRKKSDNIDKLIEKITLLFPDHKRADKFLARIRKEKQRYIREQLLVIEKALEDKDSETITEALEYCIGNKTLQCQ</sequence>
<accession>M5EDB5</accession>
<proteinExistence type="predicted"/>
<reference evidence="2" key="1">
    <citation type="journal article" date="2013" name="Genome Announc.">
        <title>Genome Sequence of Halanaerobium saccharolyticum subsp. saccharolyticum Strain DSM 6643T, a Halophilic Hydrogen-Producing Bacterium.</title>
        <authorList>
            <person name="Kivisto A."/>
            <person name="Larjo A."/>
            <person name="Ciranna A."/>
            <person name="Santala V."/>
            <person name="Roos C."/>
            <person name="Karp M."/>
        </authorList>
    </citation>
    <scope>NUCLEOTIDE SEQUENCE [LARGE SCALE GENOMIC DNA]</scope>
    <source>
        <strain evidence="2">DSM 6643</strain>
    </source>
</reference>
<name>M5EDB5_9FIRM</name>
<protein>
    <submittedName>
        <fullName evidence="1">Uncharacterized protein</fullName>
    </submittedName>
</protein>
<gene>
    <name evidence="1" type="ORF">HSACCH_00986</name>
</gene>
<organism evidence="1 2">
    <name type="scientific">Halanaerobium saccharolyticum subsp. saccharolyticum DSM 6643</name>
    <dbReference type="NCBI Taxonomy" id="1293054"/>
    <lineage>
        <taxon>Bacteria</taxon>
        <taxon>Bacillati</taxon>
        <taxon>Bacillota</taxon>
        <taxon>Clostridia</taxon>
        <taxon>Halanaerobiales</taxon>
        <taxon>Halanaerobiaceae</taxon>
        <taxon>Halanaerobium</taxon>
    </lineage>
</organism>
<evidence type="ECO:0000313" key="2">
    <source>
        <dbReference type="Proteomes" id="UP000012063"/>
    </source>
</evidence>
<comment type="caution">
    <text evidence="1">The sequence shown here is derived from an EMBL/GenBank/DDBJ whole genome shotgun (WGS) entry which is preliminary data.</text>
</comment>
<dbReference type="AlphaFoldDB" id="M5EDB5"/>
<dbReference type="Proteomes" id="UP000012063">
    <property type="component" value="Unassembled WGS sequence"/>
</dbReference>
<evidence type="ECO:0000313" key="1">
    <source>
        <dbReference type="EMBL" id="CCU78920.1"/>
    </source>
</evidence>
<dbReference type="InParanoid" id="M5EDB5"/>
<dbReference type="eggNOG" id="COG4584">
    <property type="taxonomic scope" value="Bacteria"/>
</dbReference>
<dbReference type="STRING" id="1293054.HSACCH_00986"/>